<evidence type="ECO:0000313" key="2">
    <source>
        <dbReference type="EMBL" id="KAF2774513.1"/>
    </source>
</evidence>
<reference evidence="2" key="1">
    <citation type="journal article" date="2020" name="Stud. Mycol.">
        <title>101 Dothideomycetes genomes: a test case for predicting lifestyles and emergence of pathogens.</title>
        <authorList>
            <person name="Haridas S."/>
            <person name="Albert R."/>
            <person name="Binder M."/>
            <person name="Bloem J."/>
            <person name="Labutti K."/>
            <person name="Salamov A."/>
            <person name="Andreopoulos B."/>
            <person name="Baker S."/>
            <person name="Barry K."/>
            <person name="Bills G."/>
            <person name="Bluhm B."/>
            <person name="Cannon C."/>
            <person name="Castanera R."/>
            <person name="Culley D."/>
            <person name="Daum C."/>
            <person name="Ezra D."/>
            <person name="Gonzalez J."/>
            <person name="Henrissat B."/>
            <person name="Kuo A."/>
            <person name="Liang C."/>
            <person name="Lipzen A."/>
            <person name="Lutzoni F."/>
            <person name="Magnuson J."/>
            <person name="Mondo S."/>
            <person name="Nolan M."/>
            <person name="Ohm R."/>
            <person name="Pangilinan J."/>
            <person name="Park H.-J."/>
            <person name="Ramirez L."/>
            <person name="Alfaro M."/>
            <person name="Sun H."/>
            <person name="Tritt A."/>
            <person name="Yoshinaga Y."/>
            <person name="Zwiers L.-H."/>
            <person name="Turgeon B."/>
            <person name="Goodwin S."/>
            <person name="Spatafora J."/>
            <person name="Crous P."/>
            <person name="Grigoriev I."/>
        </authorList>
    </citation>
    <scope>NUCLEOTIDE SEQUENCE</scope>
    <source>
        <strain evidence="2">CBS 116005</strain>
    </source>
</reference>
<feature type="region of interest" description="Disordered" evidence="1">
    <location>
        <begin position="633"/>
        <end position="676"/>
    </location>
</feature>
<name>A0A6G1LNF2_9PEZI</name>
<feature type="region of interest" description="Disordered" evidence="1">
    <location>
        <begin position="43"/>
        <end position="64"/>
    </location>
</feature>
<proteinExistence type="predicted"/>
<gene>
    <name evidence="2" type="ORF">EJ03DRAFT_347108</name>
</gene>
<dbReference type="EMBL" id="ML995808">
    <property type="protein sequence ID" value="KAF2774513.1"/>
    <property type="molecule type" value="Genomic_DNA"/>
</dbReference>
<protein>
    <submittedName>
        <fullName evidence="2">Uncharacterized protein</fullName>
    </submittedName>
</protein>
<evidence type="ECO:0000313" key="3">
    <source>
        <dbReference type="Proteomes" id="UP000799436"/>
    </source>
</evidence>
<accession>A0A6G1LNF2</accession>
<organism evidence="2 3">
    <name type="scientific">Teratosphaeria nubilosa</name>
    <dbReference type="NCBI Taxonomy" id="161662"/>
    <lineage>
        <taxon>Eukaryota</taxon>
        <taxon>Fungi</taxon>
        <taxon>Dikarya</taxon>
        <taxon>Ascomycota</taxon>
        <taxon>Pezizomycotina</taxon>
        <taxon>Dothideomycetes</taxon>
        <taxon>Dothideomycetidae</taxon>
        <taxon>Mycosphaerellales</taxon>
        <taxon>Teratosphaeriaceae</taxon>
        <taxon>Teratosphaeria</taxon>
    </lineage>
</organism>
<dbReference type="Proteomes" id="UP000799436">
    <property type="component" value="Unassembled WGS sequence"/>
</dbReference>
<evidence type="ECO:0000256" key="1">
    <source>
        <dbReference type="SAM" id="MobiDB-lite"/>
    </source>
</evidence>
<sequence>MLSLAPWGWRGGAGVPRTRFASRIGRICSRRWYAQGDGWRSVDARGPSRRATRPATQSTDEYGSPVVERDWRANIGARHLSIDVVRSGTVTTLNPRETSIEDLLAKVEPTETTIQAQQPLSTDAFVVVLLSASYARHAVDDTFALRLIHKLRPGNAQPLQACIAVVDRIPSATGPLTGSEGFAYYYRDRPDLRPIHDSLTPCDQNAQKPGYITFQIAQSEVRNTLYTIQVPLAQTVFSTGIVSTMTHYEYTPSEDGTLQKQRERLLESLTVPLGFAEPDTCLRMHTPLVPLTPARVVRNSMGNIVRTVSQAVVRAERNRALLPSGPQPASTELEEAVSNYFKALNMPPEPVQVWALVMPFTGNLVSTRAHQNLIAQSREKWLRWLESDAIHRFWTTKQGEDNHPPQGAVSAAIMGLAAKTGGRLCRVLSGGGGWGKKAGLLSLDPDVQYSVRDLRSDKGWEFDLETEDAAARSKQQALGEVVKEGDEIQFFIMPKGTELSEQDEVFNRGLYWQESRTAIFGTVPSTIDAADNSGTAAEAKPRSTITAIHAPGMFGALSETGLALTTGIHHPQAPHPDAPPARPLKSITKFDVPFSKLRIGQGVGSRLANYRRPEVHTSQASETLDVELGEEIGYSRASESGQSLGAQPARRTASTRSGRRRAYSTHTKLIERHPEE</sequence>
<dbReference type="AlphaFoldDB" id="A0A6G1LNF2"/>
<dbReference type="OrthoDB" id="1744869at2759"/>
<keyword evidence="3" id="KW-1185">Reference proteome</keyword>